<dbReference type="PANTHER" id="PTHR44329">
    <property type="entry name" value="SERINE/THREONINE-PROTEIN KINASE TNNI3K-RELATED"/>
    <property type="match status" value="1"/>
</dbReference>
<keyword evidence="3" id="KW-0418">Kinase</keyword>
<dbReference type="PROSITE" id="PS50011">
    <property type="entry name" value="PROTEIN_KINASE_DOM"/>
    <property type="match status" value="1"/>
</dbReference>
<evidence type="ECO:0000313" key="4">
    <source>
        <dbReference type="Proteomes" id="UP000186817"/>
    </source>
</evidence>
<proteinExistence type="predicted"/>
<dbReference type="Gene3D" id="3.30.200.20">
    <property type="entry name" value="Phosphorylase Kinase, domain 1"/>
    <property type="match status" value="1"/>
</dbReference>
<dbReference type="InterPro" id="IPR011009">
    <property type="entry name" value="Kinase-like_dom_sf"/>
</dbReference>
<gene>
    <name evidence="3" type="ORF">AK812_SmicGene20219</name>
</gene>
<sequence length="294" mass="32597">MLVSGPGTVLDFESQDKVVQPGLQGFQGEPPVDSCRDPDHVSHGHRAHSMGLVDADWQPELRPSVELMPEVLLRSSGGAEVYRGVWFRTFSKSTSAITVAMKKLTTGVPEVAALERPVHRNILRCYGATTEAPFIAVSEYCHSDITSHHIFLTQPLAKTPTAKLDVDLPRGAGLLQAVGTDELELWRWRAPEATASGSFDRHSDVYCFGMLMFEVLSRTIPYSDVWELKTPEEARCKEIANGRRPNTECVEGGCPQELLSLMRRCWNPQAQRRPTMTELAQQLTEILKSAPVGT</sequence>
<reference evidence="3 4" key="1">
    <citation type="submission" date="2016-02" db="EMBL/GenBank/DDBJ databases">
        <title>Genome analysis of coral dinoflagellate symbionts highlights evolutionary adaptations to a symbiotic lifestyle.</title>
        <authorList>
            <person name="Aranda M."/>
            <person name="Li Y."/>
            <person name="Liew Y.J."/>
            <person name="Baumgarten S."/>
            <person name="Simakov O."/>
            <person name="Wilson M."/>
            <person name="Piel J."/>
            <person name="Ashoor H."/>
            <person name="Bougouffa S."/>
            <person name="Bajic V.B."/>
            <person name="Ryu T."/>
            <person name="Ravasi T."/>
            <person name="Bayer T."/>
            <person name="Micklem G."/>
            <person name="Kim H."/>
            <person name="Bhak J."/>
            <person name="Lajeunesse T.C."/>
            <person name="Voolstra C.R."/>
        </authorList>
    </citation>
    <scope>NUCLEOTIDE SEQUENCE [LARGE SCALE GENOMIC DNA]</scope>
    <source>
        <strain evidence="3 4">CCMP2467</strain>
    </source>
</reference>
<evidence type="ECO:0000259" key="2">
    <source>
        <dbReference type="PROSITE" id="PS50011"/>
    </source>
</evidence>
<dbReference type="SUPFAM" id="SSF56112">
    <property type="entry name" value="Protein kinase-like (PK-like)"/>
    <property type="match status" value="1"/>
</dbReference>
<dbReference type="Pfam" id="PF07714">
    <property type="entry name" value="PK_Tyr_Ser-Thr"/>
    <property type="match status" value="1"/>
</dbReference>
<evidence type="ECO:0000256" key="1">
    <source>
        <dbReference type="SAM" id="MobiDB-lite"/>
    </source>
</evidence>
<dbReference type="OrthoDB" id="28230at2759"/>
<comment type="caution">
    <text evidence="3">The sequence shown here is derived from an EMBL/GenBank/DDBJ whole genome shotgun (WGS) entry which is preliminary data.</text>
</comment>
<protein>
    <submittedName>
        <fullName evidence="3">Putative serine/threonine-protein kinase/receptor</fullName>
    </submittedName>
</protein>
<dbReference type="Gene3D" id="1.10.510.10">
    <property type="entry name" value="Transferase(Phosphotransferase) domain 1"/>
    <property type="match status" value="1"/>
</dbReference>
<dbReference type="AlphaFoldDB" id="A0A1Q9DQI6"/>
<feature type="region of interest" description="Disordered" evidence="1">
    <location>
        <begin position="25"/>
        <end position="46"/>
    </location>
</feature>
<keyword evidence="4" id="KW-1185">Reference proteome</keyword>
<dbReference type="Proteomes" id="UP000186817">
    <property type="component" value="Unassembled WGS sequence"/>
</dbReference>
<name>A0A1Q9DQI6_SYMMI</name>
<dbReference type="InterPro" id="IPR001245">
    <property type="entry name" value="Ser-Thr/Tyr_kinase_cat_dom"/>
</dbReference>
<organism evidence="3 4">
    <name type="scientific">Symbiodinium microadriaticum</name>
    <name type="common">Dinoflagellate</name>
    <name type="synonym">Zooxanthella microadriatica</name>
    <dbReference type="NCBI Taxonomy" id="2951"/>
    <lineage>
        <taxon>Eukaryota</taxon>
        <taxon>Sar</taxon>
        <taxon>Alveolata</taxon>
        <taxon>Dinophyceae</taxon>
        <taxon>Suessiales</taxon>
        <taxon>Symbiodiniaceae</taxon>
        <taxon>Symbiodinium</taxon>
    </lineage>
</organism>
<keyword evidence="3" id="KW-0675">Receptor</keyword>
<dbReference type="InterPro" id="IPR000719">
    <property type="entry name" value="Prot_kinase_dom"/>
</dbReference>
<feature type="domain" description="Protein kinase" evidence="2">
    <location>
        <begin position="1"/>
        <end position="287"/>
    </location>
</feature>
<dbReference type="InterPro" id="IPR051681">
    <property type="entry name" value="Ser/Thr_Kinases-Pseudokinases"/>
</dbReference>
<dbReference type="GO" id="GO:0005524">
    <property type="term" value="F:ATP binding"/>
    <property type="evidence" value="ECO:0007669"/>
    <property type="project" value="InterPro"/>
</dbReference>
<dbReference type="GO" id="GO:0004674">
    <property type="term" value="F:protein serine/threonine kinase activity"/>
    <property type="evidence" value="ECO:0007669"/>
    <property type="project" value="TreeGrafter"/>
</dbReference>
<accession>A0A1Q9DQI6</accession>
<dbReference type="EMBL" id="LSRX01000432">
    <property type="protein sequence ID" value="OLP97433.1"/>
    <property type="molecule type" value="Genomic_DNA"/>
</dbReference>
<evidence type="ECO:0000313" key="3">
    <source>
        <dbReference type="EMBL" id="OLP97433.1"/>
    </source>
</evidence>
<keyword evidence="3" id="KW-0808">Transferase</keyword>